<evidence type="ECO:0000313" key="4">
    <source>
        <dbReference type="EMBL" id="KOO21787.1"/>
    </source>
</evidence>
<proteinExistence type="inferred from homology"/>
<evidence type="ECO:0000256" key="2">
    <source>
        <dbReference type="SAM" id="MobiDB-lite"/>
    </source>
</evidence>
<name>A0A0M0J628_9EUKA</name>
<evidence type="ECO:0000256" key="1">
    <source>
        <dbReference type="ARBA" id="ARBA00007159"/>
    </source>
</evidence>
<dbReference type="EMBL" id="JWZX01003334">
    <property type="protein sequence ID" value="KOO21787.1"/>
    <property type="molecule type" value="Genomic_DNA"/>
</dbReference>
<dbReference type="PROSITE" id="PS50211">
    <property type="entry name" value="DENN"/>
    <property type="match status" value="1"/>
</dbReference>
<dbReference type="InterPro" id="IPR024224">
    <property type="entry name" value="DENND6"/>
</dbReference>
<dbReference type="GO" id="GO:0055037">
    <property type="term" value="C:recycling endosome"/>
    <property type="evidence" value="ECO:0007669"/>
    <property type="project" value="TreeGrafter"/>
</dbReference>
<sequence>MEASGFGHGDAYVHSAHCVNFDVDIGHVIEASWPRKLTAAEETTLCFAAMPDSQPSSGGLGDSCFAFHFLSESGRALWGFSLFRARRESSQRRGVFQKSLVLLSDKPFFQLFRSAVTLLADAYFASGSKALSAALRSMDAWPPAHQPGLYAGLGLLQQTLTLATEACEAGPVFALPCAAPASAPNTASDATCTAPAPASGPSGALREPVAVRSLCALGGECWTLWQLLLTGESLVVLTPSPHQCSDIVLALPALIAPLPCMSNVRPYLTVHAPDWEVHLTGTGPPPGSGLLVGATNPMLSRNPPAWLSLLVLEAREASASTAAAASQPPLPAVPTQGGGLGLLFGFGPSAEVARADAALSGSWAAARWKSHVEVVVRADEHVLHRLREAEAVAAAAAVPLAMARSAASSSSSGGGGDDGGTAGRGDRLLREHFEQLTLSFLQPLERFTTMGSLQIGSHMRPTAEGGGGGANGDGRESLGLMLHEWSYEAQTRFLREVEAMEPPPLPRSIVPQRADLLRLYTAFLRTPHFAQWWESRRRRVDAGLHHG</sequence>
<dbReference type="AlphaFoldDB" id="A0A0M0J628"/>
<gene>
    <name evidence="4" type="ORF">Ctob_001118</name>
</gene>
<evidence type="ECO:0000313" key="5">
    <source>
        <dbReference type="Proteomes" id="UP000037460"/>
    </source>
</evidence>
<dbReference type="InterPro" id="IPR037516">
    <property type="entry name" value="Tripartite_DENN"/>
</dbReference>
<dbReference type="PANTHER" id="PTHR13677:SF0">
    <property type="entry name" value="LD41638P"/>
    <property type="match status" value="1"/>
</dbReference>
<feature type="region of interest" description="Disordered" evidence="2">
    <location>
        <begin position="406"/>
        <end position="425"/>
    </location>
</feature>
<protein>
    <submittedName>
        <fullName evidence="4">Fam116a protein</fullName>
    </submittedName>
</protein>
<feature type="compositionally biased region" description="Gly residues" evidence="2">
    <location>
        <begin position="412"/>
        <end position="423"/>
    </location>
</feature>
<dbReference type="Proteomes" id="UP000037460">
    <property type="component" value="Unassembled WGS sequence"/>
</dbReference>
<comment type="similarity">
    <text evidence="1">Belongs to the DENND6 family.</text>
</comment>
<keyword evidence="5" id="KW-1185">Reference proteome</keyword>
<dbReference type="OrthoDB" id="10265409at2759"/>
<dbReference type="PANTHER" id="PTHR13677">
    <property type="entry name" value="LD41638P"/>
    <property type="match status" value="1"/>
</dbReference>
<dbReference type="GO" id="GO:0005085">
    <property type="term" value="F:guanyl-nucleotide exchange factor activity"/>
    <property type="evidence" value="ECO:0007669"/>
    <property type="project" value="InterPro"/>
</dbReference>
<accession>A0A0M0J628</accession>
<reference evidence="5" key="1">
    <citation type="journal article" date="2015" name="PLoS Genet.">
        <title>Genome Sequence and Transcriptome Analyses of Chrysochromulina tobin: Metabolic Tools for Enhanced Algal Fitness in the Prominent Order Prymnesiales (Haptophyceae).</title>
        <authorList>
            <person name="Hovde B.T."/>
            <person name="Deodato C.R."/>
            <person name="Hunsperger H.M."/>
            <person name="Ryken S.A."/>
            <person name="Yost W."/>
            <person name="Jha R.K."/>
            <person name="Patterson J."/>
            <person name="Monnat R.J. Jr."/>
            <person name="Barlow S.B."/>
            <person name="Starkenburg S.R."/>
            <person name="Cattolico R.A."/>
        </authorList>
    </citation>
    <scope>NUCLEOTIDE SEQUENCE</scope>
    <source>
        <strain evidence="5">CCMP291</strain>
    </source>
</reference>
<comment type="caution">
    <text evidence="4">The sequence shown here is derived from an EMBL/GenBank/DDBJ whole genome shotgun (WGS) entry which is preliminary data.</text>
</comment>
<feature type="domain" description="UDENN" evidence="3">
    <location>
        <begin position="14"/>
        <end position="543"/>
    </location>
</feature>
<organism evidence="4 5">
    <name type="scientific">Chrysochromulina tobinii</name>
    <dbReference type="NCBI Taxonomy" id="1460289"/>
    <lineage>
        <taxon>Eukaryota</taxon>
        <taxon>Haptista</taxon>
        <taxon>Haptophyta</taxon>
        <taxon>Prymnesiophyceae</taxon>
        <taxon>Prymnesiales</taxon>
        <taxon>Chrysochromulinaceae</taxon>
        <taxon>Chrysochromulina</taxon>
    </lineage>
</organism>
<evidence type="ECO:0000259" key="3">
    <source>
        <dbReference type="PROSITE" id="PS50211"/>
    </source>
</evidence>